<comment type="caution">
    <text evidence="5">The sequence shown here is derived from an EMBL/GenBank/DDBJ whole genome shotgun (WGS) entry which is preliminary data.</text>
</comment>
<dbReference type="RefSeq" id="WP_069702286.1">
    <property type="nucleotide sequence ID" value="NZ_MJAT01000022.1"/>
</dbReference>
<sequence>MLRGIYTAAQGMKVQQQRHDITVNNMANINTPGFKGDEAIVRSFPEELLYFMGGQGNAAAPSHSRAASMLPGQAPKVGYLSQGVTIEEVVKRFSQGAIRETGSPMDVAIVDNDPQQTSFFAVKKDLNSNEVFYTRAGNFRLREVEGQQFLATQDGEFVMQRQAGGELTPIQVTSDNVVIRPNGRFEIGDEGFAPLVGNLHIVQMDNQQLPGMLKDGHGLYRISEQFLGAGFQPEIAENMMVRQYYIEGSNVDPMQAMVDMMTAQRAYEANQRVIQAYDRSLEKAVNEVGRV</sequence>
<keyword evidence="2" id="KW-0975">Bacterial flagellum</keyword>
<organism evidence="5 6">
    <name type="scientific">Desulfuribacillus stibiiarsenatis</name>
    <dbReference type="NCBI Taxonomy" id="1390249"/>
    <lineage>
        <taxon>Bacteria</taxon>
        <taxon>Bacillati</taxon>
        <taxon>Bacillota</taxon>
        <taxon>Desulfuribacillia</taxon>
        <taxon>Desulfuribacillales</taxon>
        <taxon>Desulfuribacillaceae</taxon>
        <taxon>Desulfuribacillus</taxon>
    </lineage>
</organism>
<dbReference type="EMBL" id="MJAT01000022">
    <property type="protein sequence ID" value="OEH85459.1"/>
    <property type="molecule type" value="Genomic_DNA"/>
</dbReference>
<comment type="subcellular location">
    <subcellularLocation>
        <location evidence="2">Bacterial flagellum basal body</location>
    </subcellularLocation>
</comment>
<dbReference type="PANTHER" id="PTHR30435:SF19">
    <property type="entry name" value="FLAGELLAR BASAL-BODY ROD PROTEIN FLGG"/>
    <property type="match status" value="1"/>
</dbReference>
<name>A0A1E5L646_9FIRM</name>
<gene>
    <name evidence="5" type="ORF">BHU72_05070</name>
</gene>
<dbReference type="Pfam" id="PF06429">
    <property type="entry name" value="Flg_bbr_C"/>
    <property type="match status" value="1"/>
</dbReference>
<dbReference type="InterPro" id="IPR001444">
    <property type="entry name" value="Flag_bb_rod_N"/>
</dbReference>
<protein>
    <submittedName>
        <fullName evidence="5">Uncharacterized protein</fullName>
    </submittedName>
</protein>
<proteinExistence type="inferred from homology"/>
<reference evidence="5 6" key="1">
    <citation type="submission" date="2016-09" db="EMBL/GenBank/DDBJ databases">
        <title>Desulfuribacillus arsenicus sp. nov., an obligately anaerobic, dissimilatory arsenic- and antimonate-reducing bacterium isolated from anoxic sediments.</title>
        <authorList>
            <person name="Abin C.A."/>
            <person name="Hollibaugh J.T."/>
        </authorList>
    </citation>
    <scope>NUCLEOTIDE SEQUENCE [LARGE SCALE GENOMIC DNA]</scope>
    <source>
        <strain evidence="5 6">MLFW-2</strain>
    </source>
</reference>
<comment type="similarity">
    <text evidence="1 2">Belongs to the flagella basal body rod proteins family.</text>
</comment>
<dbReference type="NCBIfam" id="TIGR03506">
    <property type="entry name" value="FlgEFG_subfam"/>
    <property type="match status" value="1"/>
</dbReference>
<dbReference type="Pfam" id="PF00460">
    <property type="entry name" value="Flg_bb_rod"/>
    <property type="match status" value="1"/>
</dbReference>
<dbReference type="GO" id="GO:0071978">
    <property type="term" value="P:bacterial-type flagellum-dependent swarming motility"/>
    <property type="evidence" value="ECO:0007669"/>
    <property type="project" value="TreeGrafter"/>
</dbReference>
<evidence type="ECO:0000313" key="6">
    <source>
        <dbReference type="Proteomes" id="UP000095255"/>
    </source>
</evidence>
<keyword evidence="6" id="KW-1185">Reference proteome</keyword>
<evidence type="ECO:0000259" key="4">
    <source>
        <dbReference type="Pfam" id="PF06429"/>
    </source>
</evidence>
<dbReference type="AlphaFoldDB" id="A0A1E5L646"/>
<dbReference type="Proteomes" id="UP000095255">
    <property type="component" value="Unassembled WGS sequence"/>
</dbReference>
<dbReference type="GO" id="GO:0009425">
    <property type="term" value="C:bacterial-type flagellum basal body"/>
    <property type="evidence" value="ECO:0007669"/>
    <property type="project" value="UniProtKB-SubCell"/>
</dbReference>
<feature type="domain" description="Flagellar basal body rod protein N-terminal" evidence="3">
    <location>
        <begin position="5"/>
        <end position="35"/>
    </location>
</feature>
<evidence type="ECO:0000256" key="1">
    <source>
        <dbReference type="ARBA" id="ARBA00009677"/>
    </source>
</evidence>
<evidence type="ECO:0000259" key="3">
    <source>
        <dbReference type="Pfam" id="PF00460"/>
    </source>
</evidence>
<evidence type="ECO:0000256" key="2">
    <source>
        <dbReference type="RuleBase" id="RU362116"/>
    </source>
</evidence>
<dbReference type="InterPro" id="IPR037925">
    <property type="entry name" value="FlgE/F/G-like"/>
</dbReference>
<dbReference type="InterPro" id="IPR020013">
    <property type="entry name" value="Flagellar_FlgE/F/G"/>
</dbReference>
<accession>A0A1E5L646</accession>
<evidence type="ECO:0000313" key="5">
    <source>
        <dbReference type="EMBL" id="OEH85459.1"/>
    </source>
</evidence>
<dbReference type="STRING" id="1390249.BHU72_05070"/>
<dbReference type="PANTHER" id="PTHR30435">
    <property type="entry name" value="FLAGELLAR PROTEIN"/>
    <property type="match status" value="1"/>
</dbReference>
<dbReference type="InterPro" id="IPR010930">
    <property type="entry name" value="Flg_bb/hook_C_dom"/>
</dbReference>
<dbReference type="SUPFAM" id="SSF117143">
    <property type="entry name" value="Flagellar hook protein flgE"/>
    <property type="match status" value="1"/>
</dbReference>
<feature type="domain" description="Flagellar basal-body/hook protein C-terminal" evidence="4">
    <location>
        <begin position="242"/>
        <end position="286"/>
    </location>
</feature>